<gene>
    <name evidence="1" type="ORF">K432DRAFT_377384</name>
</gene>
<dbReference type="Proteomes" id="UP000250266">
    <property type="component" value="Unassembled WGS sequence"/>
</dbReference>
<evidence type="ECO:0000313" key="1">
    <source>
        <dbReference type="EMBL" id="OCK85736.1"/>
    </source>
</evidence>
<reference evidence="1 2" key="1">
    <citation type="journal article" date="2016" name="Nat. Commun.">
        <title>Ectomycorrhizal ecology is imprinted in the genome of the dominant symbiotic fungus Cenococcum geophilum.</title>
        <authorList>
            <consortium name="DOE Joint Genome Institute"/>
            <person name="Peter M."/>
            <person name="Kohler A."/>
            <person name="Ohm R.A."/>
            <person name="Kuo A."/>
            <person name="Krutzmann J."/>
            <person name="Morin E."/>
            <person name="Arend M."/>
            <person name="Barry K.W."/>
            <person name="Binder M."/>
            <person name="Choi C."/>
            <person name="Clum A."/>
            <person name="Copeland A."/>
            <person name="Grisel N."/>
            <person name="Haridas S."/>
            <person name="Kipfer T."/>
            <person name="LaButti K."/>
            <person name="Lindquist E."/>
            <person name="Lipzen A."/>
            <person name="Maire R."/>
            <person name="Meier B."/>
            <person name="Mihaltcheva S."/>
            <person name="Molinier V."/>
            <person name="Murat C."/>
            <person name="Poggeler S."/>
            <person name="Quandt C.A."/>
            <person name="Sperisen C."/>
            <person name="Tritt A."/>
            <person name="Tisserant E."/>
            <person name="Crous P.W."/>
            <person name="Henrissat B."/>
            <person name="Nehls U."/>
            <person name="Egli S."/>
            <person name="Spatafora J.W."/>
            <person name="Grigoriev I.V."/>
            <person name="Martin F.M."/>
        </authorList>
    </citation>
    <scope>NUCLEOTIDE SEQUENCE [LARGE SCALE GENOMIC DNA]</scope>
    <source>
        <strain evidence="1 2">CBS 459.81</strain>
    </source>
</reference>
<dbReference type="EMBL" id="KV744814">
    <property type="protein sequence ID" value="OCK85736.1"/>
    <property type="molecule type" value="Genomic_DNA"/>
</dbReference>
<dbReference type="OrthoDB" id="540004at2759"/>
<dbReference type="Pfam" id="PF13489">
    <property type="entry name" value="Methyltransf_23"/>
    <property type="match status" value="1"/>
</dbReference>
<name>A0A8E2EKZ9_9PEZI</name>
<dbReference type="CDD" id="cd02440">
    <property type="entry name" value="AdoMet_MTases"/>
    <property type="match status" value="1"/>
</dbReference>
<dbReference type="PANTHER" id="PTHR45036:SF1">
    <property type="entry name" value="METHYLTRANSFERASE LIKE 7A"/>
    <property type="match status" value="1"/>
</dbReference>
<keyword evidence="2" id="KW-1185">Reference proteome</keyword>
<accession>A0A8E2EKZ9</accession>
<evidence type="ECO:0000313" key="2">
    <source>
        <dbReference type="Proteomes" id="UP000250266"/>
    </source>
</evidence>
<evidence type="ECO:0008006" key="3">
    <source>
        <dbReference type="Google" id="ProtNLM"/>
    </source>
</evidence>
<dbReference type="InterPro" id="IPR029063">
    <property type="entry name" value="SAM-dependent_MTases_sf"/>
</dbReference>
<organism evidence="1 2">
    <name type="scientific">Lepidopterella palustris CBS 459.81</name>
    <dbReference type="NCBI Taxonomy" id="1314670"/>
    <lineage>
        <taxon>Eukaryota</taxon>
        <taxon>Fungi</taxon>
        <taxon>Dikarya</taxon>
        <taxon>Ascomycota</taxon>
        <taxon>Pezizomycotina</taxon>
        <taxon>Dothideomycetes</taxon>
        <taxon>Pleosporomycetidae</taxon>
        <taxon>Mytilinidiales</taxon>
        <taxon>Argynnaceae</taxon>
        <taxon>Lepidopterella</taxon>
    </lineage>
</organism>
<sequence>MAIADYIPVLLRPALLLTTAVYHCIMTLLQNPTLIFNLSTLQEKSFARLWSQNGEAMSVEMPGPTFALLKTVSGTVLDVGPGSGEQLPRFDPSIVTIMYGAEPSINLHAGLLKNAEKAGFGGKYKALHCGGEPESLIPALAKAGALAESKGQGIFDVVVCVRVLCGVPRPEETIEGLYKLLKPGGRMIVCEHVINPWQESGSVLARVMQVVYTVLGWPFFMGNCHVDRDTKKYLQEAAGKDGWASVKLEYVEPKTAIPFVVGELVKRS</sequence>
<dbReference type="SUPFAM" id="SSF53335">
    <property type="entry name" value="S-adenosyl-L-methionine-dependent methyltransferases"/>
    <property type="match status" value="1"/>
</dbReference>
<proteinExistence type="predicted"/>
<dbReference type="PANTHER" id="PTHR45036">
    <property type="entry name" value="METHYLTRANSFERASE LIKE 7B"/>
    <property type="match status" value="1"/>
</dbReference>
<protein>
    <recommendedName>
        <fullName evidence="3">S-adenosyl-L-methionine-dependent methyltransferase</fullName>
    </recommendedName>
</protein>
<dbReference type="Gene3D" id="3.40.50.150">
    <property type="entry name" value="Vaccinia Virus protein VP39"/>
    <property type="match status" value="1"/>
</dbReference>
<dbReference type="AlphaFoldDB" id="A0A8E2EKZ9"/>
<dbReference type="InterPro" id="IPR052356">
    <property type="entry name" value="Thiol_S-MT"/>
</dbReference>